<reference evidence="1 2" key="1">
    <citation type="journal article" date="2019" name="Commun. Biol.">
        <title>The bagworm genome reveals a unique fibroin gene that provides high tensile strength.</title>
        <authorList>
            <person name="Kono N."/>
            <person name="Nakamura H."/>
            <person name="Ohtoshi R."/>
            <person name="Tomita M."/>
            <person name="Numata K."/>
            <person name="Arakawa K."/>
        </authorList>
    </citation>
    <scope>NUCLEOTIDE SEQUENCE [LARGE SCALE GENOMIC DNA]</scope>
</reference>
<protein>
    <submittedName>
        <fullName evidence="1">Uncharacterized protein</fullName>
    </submittedName>
</protein>
<dbReference type="Proteomes" id="UP000299102">
    <property type="component" value="Unassembled WGS sequence"/>
</dbReference>
<accession>A0A4C1XWU1</accession>
<keyword evidence="2" id="KW-1185">Reference proteome</keyword>
<dbReference type="EMBL" id="BGZK01000965">
    <property type="protein sequence ID" value="GBP66719.1"/>
    <property type="molecule type" value="Genomic_DNA"/>
</dbReference>
<sequence length="106" mass="11858">MPDEMLSCDLMTSNRGPWNLKLLTLITLRGRCSRLRSSVSRDPGASVHLMQAVSRLWSPVEAGSSSAVVGSKSVACSHRFPELKRLVCSVHRFFRRMSSPRERSDP</sequence>
<organism evidence="1 2">
    <name type="scientific">Eumeta variegata</name>
    <name type="common">Bagworm moth</name>
    <name type="synonym">Eumeta japonica</name>
    <dbReference type="NCBI Taxonomy" id="151549"/>
    <lineage>
        <taxon>Eukaryota</taxon>
        <taxon>Metazoa</taxon>
        <taxon>Ecdysozoa</taxon>
        <taxon>Arthropoda</taxon>
        <taxon>Hexapoda</taxon>
        <taxon>Insecta</taxon>
        <taxon>Pterygota</taxon>
        <taxon>Neoptera</taxon>
        <taxon>Endopterygota</taxon>
        <taxon>Lepidoptera</taxon>
        <taxon>Glossata</taxon>
        <taxon>Ditrysia</taxon>
        <taxon>Tineoidea</taxon>
        <taxon>Psychidae</taxon>
        <taxon>Oiketicinae</taxon>
        <taxon>Eumeta</taxon>
    </lineage>
</organism>
<dbReference type="AlphaFoldDB" id="A0A4C1XWU1"/>
<name>A0A4C1XWU1_EUMVA</name>
<evidence type="ECO:0000313" key="2">
    <source>
        <dbReference type="Proteomes" id="UP000299102"/>
    </source>
</evidence>
<comment type="caution">
    <text evidence="1">The sequence shown here is derived from an EMBL/GenBank/DDBJ whole genome shotgun (WGS) entry which is preliminary data.</text>
</comment>
<proteinExistence type="predicted"/>
<evidence type="ECO:0000313" key="1">
    <source>
        <dbReference type="EMBL" id="GBP66719.1"/>
    </source>
</evidence>
<gene>
    <name evidence="1" type="ORF">EVAR_50098_1</name>
</gene>